<dbReference type="Proteomes" id="UP000008907">
    <property type="component" value="Chromosome"/>
</dbReference>
<gene>
    <name evidence="3" type="primary">lppB-2</name>
    <name evidence="3" type="ordered locus">MPUT_0593</name>
</gene>
<dbReference type="AlphaFoldDB" id="A0A7U3ZSW7"/>
<evidence type="ECO:0000256" key="1">
    <source>
        <dbReference type="SAM" id="Coils"/>
    </source>
</evidence>
<dbReference type="NCBIfam" id="NF045826">
    <property type="entry name" value="lipo_P68"/>
    <property type="match status" value="1"/>
</dbReference>
<accession>A0A7U3ZSW7</accession>
<evidence type="ECO:0000256" key="2">
    <source>
        <dbReference type="SAM" id="SignalP"/>
    </source>
</evidence>
<sequence length="598" mass="68300">MNRKIGLLFLGCTTLFTPFFTVACNIASQRNTVIVQLAQGKNWPLASALIPLTEYYNNNFKDQQDFVKVELEFQDKTGTYDEFKLIKNVKDKIITNDYTRLPNIVVGSQTGAYILKQTDNLLNLTNTKIKKDLFSPKIANLHSILAGQGKNTNTLFNIPFDNSDLDALTFNYQLLNKMFELIKENGGDVDENAEIVKAAKSAADMANKGQESYTKIPNTTIWNMIKAKNMKSFKDIGKVDDSTFTSIQSIRDLSEKFTNGIELENSKVNEYTLSGNVFSIDYFNDTFYKELDSRIKEDKIIFKLNDKNEVDYNLVKDKDIIKEFKNLWEDYTKKNVRVEKKISNNLVSKNVVFQALKYENKDPDWGGHEIRRFQSAISFTPSVGAAQNKITNVVRPEHDLNFEKNNTKSGDIAMRPQMLISKKDGKKIFSEGGSSILPIDSKNSRLNQGTIKFLEWLYTGKNRVNKNIEEENWITLSEKSGYVMPLKNVINKDLGLKKLEEKYNNLEKELLKESDKTRSWKYVTLNLLESAKISLKSILNFETNSDVISKPTVQDDKTAQITRLFAGQLQGLTQIDNPTKPLTGDELIEKFKKIIAQH</sequence>
<dbReference type="RefSeq" id="WP_014035302.1">
    <property type="nucleotide sequence ID" value="NC_015946.1"/>
</dbReference>
<reference evidence="3 4" key="1">
    <citation type="journal article" date="2011" name="J. Bacteriol.">
        <title>Genome Sequence of Mycoplasma putrefaciens Type Strain KS1.</title>
        <authorList>
            <person name="Calcutt M.J."/>
            <person name="Foecking M.F."/>
        </authorList>
    </citation>
    <scope>NUCLEOTIDE SEQUENCE [LARGE SCALE GENOMIC DNA]</scope>
    <source>
        <strain evidence="4">ATCC 15718 / NCTC 10155 / C30 KS-1 / KS-1</strain>
    </source>
</reference>
<name>A0A7U3ZSW7_MYCPK</name>
<feature type="chain" id="PRO_5031347108" evidence="2">
    <location>
        <begin position="24"/>
        <end position="598"/>
    </location>
</feature>
<protein>
    <submittedName>
        <fullName evidence="3">Lipoprotein LppB-2</fullName>
    </submittedName>
</protein>
<evidence type="ECO:0000313" key="3">
    <source>
        <dbReference type="EMBL" id="AEM68947.1"/>
    </source>
</evidence>
<dbReference type="PROSITE" id="PS51257">
    <property type="entry name" value="PROKAR_LIPOPROTEIN"/>
    <property type="match status" value="1"/>
</dbReference>
<dbReference type="InterPro" id="IPR054825">
    <property type="entry name" value="P68-like"/>
</dbReference>
<feature type="coiled-coil region" evidence="1">
    <location>
        <begin position="489"/>
        <end position="516"/>
    </location>
</feature>
<proteinExistence type="predicted"/>
<dbReference type="KEGG" id="mpf:MPUT_0593"/>
<organism evidence="3 4">
    <name type="scientific">Mycoplasma putrefaciens (strain ATCC 15718 / NCTC 10155 / C30 KS-1 / KS-1)</name>
    <dbReference type="NCBI Taxonomy" id="743965"/>
    <lineage>
        <taxon>Bacteria</taxon>
        <taxon>Bacillati</taxon>
        <taxon>Mycoplasmatota</taxon>
        <taxon>Mollicutes</taxon>
        <taxon>Mycoplasmataceae</taxon>
        <taxon>Mycoplasma</taxon>
    </lineage>
</organism>
<keyword evidence="3" id="KW-0449">Lipoprotein</keyword>
<keyword evidence="1" id="KW-0175">Coiled coil</keyword>
<keyword evidence="2" id="KW-0732">Signal</keyword>
<feature type="signal peptide" evidence="2">
    <location>
        <begin position="1"/>
        <end position="23"/>
    </location>
</feature>
<evidence type="ECO:0000313" key="4">
    <source>
        <dbReference type="Proteomes" id="UP000008907"/>
    </source>
</evidence>
<dbReference type="EMBL" id="CP003021">
    <property type="protein sequence ID" value="AEM68947.1"/>
    <property type="molecule type" value="Genomic_DNA"/>
</dbReference>